<feature type="domain" description="AMP-dependent synthetase/ligase" evidence="1">
    <location>
        <begin position="28"/>
        <end position="412"/>
    </location>
</feature>
<dbReference type="PANTHER" id="PTHR43201:SF12">
    <property type="entry name" value="AMP-DEPENDENT SYNTHETASE_LIGASE DOMAIN-CONTAINING PROTEIN"/>
    <property type="match status" value="1"/>
</dbReference>
<keyword evidence="2" id="KW-1185">Reference proteome</keyword>
<evidence type="ECO:0000313" key="2">
    <source>
        <dbReference type="Proteomes" id="UP000887565"/>
    </source>
</evidence>
<dbReference type="SUPFAM" id="SSF56801">
    <property type="entry name" value="Acetyl-CoA synthetase-like"/>
    <property type="match status" value="1"/>
</dbReference>
<dbReference type="Gene3D" id="3.40.50.12780">
    <property type="entry name" value="N-terminal domain of ligase-like"/>
    <property type="match status" value="1"/>
</dbReference>
<dbReference type="Proteomes" id="UP000887565">
    <property type="component" value="Unplaced"/>
</dbReference>
<protein>
    <submittedName>
        <fullName evidence="3">AMP-dependent synthetase/ligase domain-containing protein</fullName>
    </submittedName>
</protein>
<sequence>MASESICEGDKSAIKLIEDKTIGQLFDITCRNQGLREALVFPDEQIQLTFTQLSTSVNKVAAGLCRLGLQNGDRIILWGANHSNHVISVFACAKIGVIFCPLTHACNGEALKTHLCETKARAIICFPTIKNGHCLEMLRTLEPRIGLIESPLDSKVFPALKFIIFDEDECSKNCTSFADLLDSKDKLPDAILISPEDVAAIVATSGSSDETKLCRLSHYQLVNSCLVGAKRLNLENMLTVLCCPLPLFRGPVLCLMLSTAVVGAKVVYPSPLPMPPTIFQSIQDQQCTCLLSNPIALNLMLRMPAAKKFSLDSLSCVCLGGDHATLEHSITLASRLQSLSDIAGGVFLTEAGFMPFVYPAKSKFEEIGKFDGKISDHYAAKVVNFGDTKSLPFGSPGRICLKLIGGSKFLGYLNENFNNACQIDDDWFLTEPCRDKSTFMQHIRIYISTFIQSEMDGSISKS</sequence>
<dbReference type="Pfam" id="PF00501">
    <property type="entry name" value="AMP-binding"/>
    <property type="match status" value="1"/>
</dbReference>
<proteinExistence type="predicted"/>
<dbReference type="GO" id="GO:0031956">
    <property type="term" value="F:medium-chain fatty acid-CoA ligase activity"/>
    <property type="evidence" value="ECO:0007669"/>
    <property type="project" value="TreeGrafter"/>
</dbReference>
<dbReference type="GO" id="GO:0006631">
    <property type="term" value="P:fatty acid metabolic process"/>
    <property type="evidence" value="ECO:0007669"/>
    <property type="project" value="TreeGrafter"/>
</dbReference>
<name>A0A915JPE3_ROMCU</name>
<dbReference type="OMA" id="CVARSTQ"/>
<organism evidence="2 3">
    <name type="scientific">Romanomermis culicivorax</name>
    <name type="common">Nematode worm</name>
    <dbReference type="NCBI Taxonomy" id="13658"/>
    <lineage>
        <taxon>Eukaryota</taxon>
        <taxon>Metazoa</taxon>
        <taxon>Ecdysozoa</taxon>
        <taxon>Nematoda</taxon>
        <taxon>Enoplea</taxon>
        <taxon>Dorylaimia</taxon>
        <taxon>Mermithida</taxon>
        <taxon>Mermithoidea</taxon>
        <taxon>Mermithidae</taxon>
        <taxon>Romanomermis</taxon>
    </lineage>
</organism>
<dbReference type="InterPro" id="IPR000873">
    <property type="entry name" value="AMP-dep_synth/lig_dom"/>
</dbReference>
<dbReference type="AlphaFoldDB" id="A0A915JPE3"/>
<accession>A0A915JPE3</accession>
<reference evidence="3" key="1">
    <citation type="submission" date="2022-11" db="UniProtKB">
        <authorList>
            <consortium name="WormBaseParasite"/>
        </authorList>
    </citation>
    <scope>IDENTIFICATION</scope>
</reference>
<evidence type="ECO:0000313" key="3">
    <source>
        <dbReference type="WBParaSite" id="nRc.2.0.1.t28080-RA"/>
    </source>
</evidence>
<evidence type="ECO:0000259" key="1">
    <source>
        <dbReference type="Pfam" id="PF00501"/>
    </source>
</evidence>
<dbReference type="PANTHER" id="PTHR43201">
    <property type="entry name" value="ACYL-COA SYNTHETASE"/>
    <property type="match status" value="1"/>
</dbReference>
<dbReference type="InterPro" id="IPR042099">
    <property type="entry name" value="ANL_N_sf"/>
</dbReference>
<dbReference type="WBParaSite" id="nRc.2.0.1.t28080-RA">
    <property type="protein sequence ID" value="nRc.2.0.1.t28080-RA"/>
    <property type="gene ID" value="nRc.2.0.1.g28080"/>
</dbReference>